<gene>
    <name evidence="3" type="ORF">M407DRAFT_23966</name>
</gene>
<evidence type="ECO:0000313" key="4">
    <source>
        <dbReference type="Proteomes" id="UP000054248"/>
    </source>
</evidence>
<accession>A0A0C3Q9N8</accession>
<name>A0A0C3Q9N8_9AGAM</name>
<dbReference type="AlphaFoldDB" id="A0A0C3Q9N8"/>
<sequence length="386" mass="39797">MKSVLALSALLFARVVFAQDSLSSVSTPSGSPTESSVSVTTTDSANFASSTSESLSASITGSSSSATQTGSAKAKGTSSTAAAAATGASYKIPSGISSNCSKFLQALDEDSTFATCTKSLLKATSNFSPGSSADQNQDTLISTLNTLCSAQGCSDTYVRTQLTNFAAACPAELDPSTGNKAVRDAYDILYIMQPFQDSICTKDNGTYCVLKTPSKSSTSSSSSNDNTGANINVVDNATDADTVNDAIDEFYSKGVDSLTRRKRAEQTVYAPDTETYRDSGVMYLYTLPSLSADSLCTTCTQKVLAAYASWEATVPYAAGLSNSPMLGGQGDLWTQTKKKCGDSFMNVVTSSVGTANAEKVNAGTQVGVSGAVAGVFAVAMGFFVAL</sequence>
<reference evidence="4" key="2">
    <citation type="submission" date="2015-01" db="EMBL/GenBank/DDBJ databases">
        <title>Evolutionary Origins and Diversification of the Mycorrhizal Mutualists.</title>
        <authorList>
            <consortium name="DOE Joint Genome Institute"/>
            <consortium name="Mycorrhizal Genomics Consortium"/>
            <person name="Kohler A."/>
            <person name="Kuo A."/>
            <person name="Nagy L.G."/>
            <person name="Floudas D."/>
            <person name="Copeland A."/>
            <person name="Barry K.W."/>
            <person name="Cichocki N."/>
            <person name="Veneault-Fourrey C."/>
            <person name="LaButti K."/>
            <person name="Lindquist E.A."/>
            <person name="Lipzen A."/>
            <person name="Lundell T."/>
            <person name="Morin E."/>
            <person name="Murat C."/>
            <person name="Riley R."/>
            <person name="Ohm R."/>
            <person name="Sun H."/>
            <person name="Tunlid A."/>
            <person name="Henrissat B."/>
            <person name="Grigoriev I.V."/>
            <person name="Hibbett D.S."/>
            <person name="Martin F."/>
        </authorList>
    </citation>
    <scope>NUCLEOTIDE SEQUENCE [LARGE SCALE GENOMIC DNA]</scope>
    <source>
        <strain evidence="4">MUT 4182</strain>
    </source>
</reference>
<reference evidence="3 4" key="1">
    <citation type="submission" date="2014-04" db="EMBL/GenBank/DDBJ databases">
        <authorList>
            <consortium name="DOE Joint Genome Institute"/>
            <person name="Kuo A."/>
            <person name="Girlanda M."/>
            <person name="Perotto S."/>
            <person name="Kohler A."/>
            <person name="Nagy L.G."/>
            <person name="Floudas D."/>
            <person name="Copeland A."/>
            <person name="Barry K.W."/>
            <person name="Cichocki N."/>
            <person name="Veneault-Fourrey C."/>
            <person name="LaButti K."/>
            <person name="Lindquist E.A."/>
            <person name="Lipzen A."/>
            <person name="Lundell T."/>
            <person name="Morin E."/>
            <person name="Murat C."/>
            <person name="Sun H."/>
            <person name="Tunlid A."/>
            <person name="Henrissat B."/>
            <person name="Grigoriev I.V."/>
            <person name="Hibbett D.S."/>
            <person name="Martin F."/>
            <person name="Nordberg H.P."/>
            <person name="Cantor M.N."/>
            <person name="Hua S.X."/>
        </authorList>
    </citation>
    <scope>NUCLEOTIDE SEQUENCE [LARGE SCALE GENOMIC DNA]</scope>
    <source>
        <strain evidence="3 4">MUT 4182</strain>
    </source>
</reference>
<evidence type="ECO:0000256" key="1">
    <source>
        <dbReference type="SAM" id="Phobius"/>
    </source>
</evidence>
<proteinExistence type="predicted"/>
<evidence type="ECO:0000313" key="3">
    <source>
        <dbReference type="EMBL" id="KIO26770.1"/>
    </source>
</evidence>
<dbReference type="EMBL" id="KN823019">
    <property type="protein sequence ID" value="KIO26770.1"/>
    <property type="molecule type" value="Genomic_DNA"/>
</dbReference>
<dbReference type="OrthoDB" id="5588482at2759"/>
<feature type="chain" id="PRO_5002168326" evidence="2">
    <location>
        <begin position="19"/>
        <end position="386"/>
    </location>
</feature>
<keyword evidence="2" id="KW-0732">Signal</keyword>
<keyword evidence="1" id="KW-0812">Transmembrane</keyword>
<keyword evidence="1" id="KW-1133">Transmembrane helix</keyword>
<feature type="signal peptide" evidence="2">
    <location>
        <begin position="1"/>
        <end position="18"/>
    </location>
</feature>
<keyword evidence="4" id="KW-1185">Reference proteome</keyword>
<dbReference type="HOGENOM" id="CLU_049056_1_0_1"/>
<dbReference type="STRING" id="1051891.A0A0C3Q9N8"/>
<evidence type="ECO:0000256" key="2">
    <source>
        <dbReference type="SAM" id="SignalP"/>
    </source>
</evidence>
<feature type="transmembrane region" description="Helical" evidence="1">
    <location>
        <begin position="366"/>
        <end position="385"/>
    </location>
</feature>
<dbReference type="Proteomes" id="UP000054248">
    <property type="component" value="Unassembled WGS sequence"/>
</dbReference>
<organism evidence="3 4">
    <name type="scientific">Tulasnella calospora MUT 4182</name>
    <dbReference type="NCBI Taxonomy" id="1051891"/>
    <lineage>
        <taxon>Eukaryota</taxon>
        <taxon>Fungi</taxon>
        <taxon>Dikarya</taxon>
        <taxon>Basidiomycota</taxon>
        <taxon>Agaricomycotina</taxon>
        <taxon>Agaricomycetes</taxon>
        <taxon>Cantharellales</taxon>
        <taxon>Tulasnellaceae</taxon>
        <taxon>Tulasnella</taxon>
    </lineage>
</organism>
<protein>
    <submittedName>
        <fullName evidence="3">Uncharacterized protein</fullName>
    </submittedName>
</protein>
<keyword evidence="1" id="KW-0472">Membrane</keyword>